<dbReference type="Proteomes" id="UP000829196">
    <property type="component" value="Unassembled WGS sequence"/>
</dbReference>
<feature type="domain" description="Reverse transcriptase zinc-binding" evidence="1">
    <location>
        <begin position="108"/>
        <end position="174"/>
    </location>
</feature>
<protein>
    <recommendedName>
        <fullName evidence="1">Reverse transcriptase zinc-binding domain-containing protein</fullName>
    </recommendedName>
</protein>
<accession>A0A8T3BIA0</accession>
<sequence>MEIKSCITFSVSAYSNLSFTWDPWCGGSSIADYLHNQNSLSIIPSISHWNISQFIRGTSWDLPNGLDDCLVSLINSVTIDEQQENHCWKDKQNLKFSDFNSHFYATLPLVNWYKYIWHKKSAIRYSVYAWMAFRGGLKTTDVLAVRGIIVPNTCCFCNTEKETISHLFFECHYTFGIAIALLPWMHRMFMRPNIHQLYDTIWEQGFPTNTRNYYLLIASSMVYFVWRARNDRLFGGIIDCKATTIAKIRKAISIKTHGWKI</sequence>
<gene>
    <name evidence="2" type="ORF">KFK09_009710</name>
</gene>
<evidence type="ECO:0000313" key="3">
    <source>
        <dbReference type="Proteomes" id="UP000829196"/>
    </source>
</evidence>
<evidence type="ECO:0000259" key="1">
    <source>
        <dbReference type="Pfam" id="PF13966"/>
    </source>
</evidence>
<evidence type="ECO:0000313" key="2">
    <source>
        <dbReference type="EMBL" id="KAI0513680.1"/>
    </source>
</evidence>
<name>A0A8T3BIA0_DENNO</name>
<dbReference type="EMBL" id="JAGYWB010000008">
    <property type="protein sequence ID" value="KAI0513680.1"/>
    <property type="molecule type" value="Genomic_DNA"/>
</dbReference>
<dbReference type="AlphaFoldDB" id="A0A8T3BIA0"/>
<organism evidence="2 3">
    <name type="scientific">Dendrobium nobile</name>
    <name type="common">Orchid</name>
    <dbReference type="NCBI Taxonomy" id="94219"/>
    <lineage>
        <taxon>Eukaryota</taxon>
        <taxon>Viridiplantae</taxon>
        <taxon>Streptophyta</taxon>
        <taxon>Embryophyta</taxon>
        <taxon>Tracheophyta</taxon>
        <taxon>Spermatophyta</taxon>
        <taxon>Magnoliopsida</taxon>
        <taxon>Liliopsida</taxon>
        <taxon>Asparagales</taxon>
        <taxon>Orchidaceae</taxon>
        <taxon>Epidendroideae</taxon>
        <taxon>Malaxideae</taxon>
        <taxon>Dendrobiinae</taxon>
        <taxon>Dendrobium</taxon>
    </lineage>
</organism>
<reference evidence="2" key="1">
    <citation type="journal article" date="2022" name="Front. Genet.">
        <title>Chromosome-Scale Assembly of the Dendrobium nobile Genome Provides Insights Into the Molecular Mechanism of the Biosynthesis of the Medicinal Active Ingredient of Dendrobium.</title>
        <authorList>
            <person name="Xu Q."/>
            <person name="Niu S.-C."/>
            <person name="Li K.-L."/>
            <person name="Zheng P.-J."/>
            <person name="Zhang X.-J."/>
            <person name="Jia Y."/>
            <person name="Liu Y."/>
            <person name="Niu Y.-X."/>
            <person name="Yu L.-H."/>
            <person name="Chen D.-F."/>
            <person name="Zhang G.-Q."/>
        </authorList>
    </citation>
    <scope>NUCLEOTIDE SEQUENCE</scope>
    <source>
        <tissue evidence="2">Leaf</tissue>
    </source>
</reference>
<dbReference type="Pfam" id="PF13966">
    <property type="entry name" value="zf-RVT"/>
    <property type="match status" value="1"/>
</dbReference>
<proteinExistence type="predicted"/>
<comment type="caution">
    <text evidence="2">The sequence shown here is derived from an EMBL/GenBank/DDBJ whole genome shotgun (WGS) entry which is preliminary data.</text>
</comment>
<dbReference type="OrthoDB" id="692410at2759"/>
<dbReference type="InterPro" id="IPR026960">
    <property type="entry name" value="RVT-Znf"/>
</dbReference>
<keyword evidence="3" id="KW-1185">Reference proteome</keyword>